<dbReference type="PIRSF" id="PIRSF017607">
    <property type="entry name" value="Numb/numb-like"/>
    <property type="match status" value="1"/>
</dbReference>
<keyword evidence="2" id="KW-0597">Phosphoprotein</keyword>
<keyword evidence="1 3" id="KW-0217">Developmental protein</keyword>
<reference evidence="6" key="1">
    <citation type="submission" date="2025-08" db="UniProtKB">
        <authorList>
            <consortium name="Ensembl"/>
        </authorList>
    </citation>
    <scope>IDENTIFICATION</scope>
</reference>
<proteinExistence type="predicted"/>
<feature type="compositionally biased region" description="Basic residues" evidence="4">
    <location>
        <begin position="1"/>
        <end position="13"/>
    </location>
</feature>
<dbReference type="CDD" id="cd01268">
    <property type="entry name" value="PTB_Numb"/>
    <property type="match status" value="1"/>
</dbReference>
<evidence type="ECO:0000256" key="2">
    <source>
        <dbReference type="ARBA" id="ARBA00022553"/>
    </source>
</evidence>
<dbReference type="SUPFAM" id="SSF50729">
    <property type="entry name" value="PH domain-like"/>
    <property type="match status" value="1"/>
</dbReference>
<dbReference type="PROSITE" id="PS01179">
    <property type="entry name" value="PID"/>
    <property type="match status" value="1"/>
</dbReference>
<dbReference type="Gene3D" id="2.30.29.30">
    <property type="entry name" value="Pleckstrin-homology domain (PH domain)/Phosphotyrosine-binding domain (PTB)"/>
    <property type="match status" value="1"/>
</dbReference>
<dbReference type="InterPro" id="IPR010449">
    <property type="entry name" value="Numb_domain"/>
</dbReference>
<dbReference type="AlphaFoldDB" id="A0A8C6SCH2"/>
<accession>A0A8C6SCH2</accession>
<dbReference type="GO" id="GO:0005737">
    <property type="term" value="C:cytoplasm"/>
    <property type="evidence" value="ECO:0007669"/>
    <property type="project" value="TreeGrafter"/>
</dbReference>
<evidence type="ECO:0000256" key="1">
    <source>
        <dbReference type="ARBA" id="ARBA00022473"/>
    </source>
</evidence>
<dbReference type="Proteomes" id="UP000694523">
    <property type="component" value="Unplaced"/>
</dbReference>
<evidence type="ECO:0000313" key="6">
    <source>
        <dbReference type="Ensembl" id="ENSNMLP00000003126.1"/>
    </source>
</evidence>
<name>A0A8C6SCH2_9GOBI</name>
<keyword evidence="3" id="KW-0524">Neurogenesis</keyword>
<dbReference type="Ensembl" id="ENSNMLT00000003593.1">
    <property type="protein sequence ID" value="ENSNMLP00000003126.1"/>
    <property type="gene ID" value="ENSNMLG00000002272.1"/>
</dbReference>
<feature type="compositionally biased region" description="Pro residues" evidence="4">
    <location>
        <begin position="333"/>
        <end position="343"/>
    </location>
</feature>
<dbReference type="PANTHER" id="PTHR47368">
    <property type="entry name" value="NUMB"/>
    <property type="match status" value="1"/>
</dbReference>
<keyword evidence="7" id="KW-1185">Reference proteome</keyword>
<comment type="function">
    <text evidence="3">Plays a role in the process of neurogenesis.</text>
</comment>
<evidence type="ECO:0000259" key="5">
    <source>
        <dbReference type="PROSITE" id="PS01179"/>
    </source>
</evidence>
<dbReference type="InterPro" id="IPR016698">
    <property type="entry name" value="Numb/numb-like"/>
</dbReference>
<protein>
    <submittedName>
        <fullName evidence="6">NUMB like endocytic adaptor protein</fullName>
    </submittedName>
</protein>
<feature type="region of interest" description="Disordered" evidence="4">
    <location>
        <begin position="457"/>
        <end position="544"/>
    </location>
</feature>
<dbReference type="SMART" id="SM00462">
    <property type="entry name" value="PTB"/>
    <property type="match status" value="1"/>
</dbReference>
<evidence type="ECO:0000256" key="3">
    <source>
        <dbReference type="PIRNR" id="PIRNR017607"/>
    </source>
</evidence>
<evidence type="ECO:0000313" key="7">
    <source>
        <dbReference type="Proteomes" id="UP000694523"/>
    </source>
</evidence>
<feature type="domain" description="PID" evidence="5">
    <location>
        <begin position="37"/>
        <end position="162"/>
    </location>
</feature>
<dbReference type="Pfam" id="PF06311">
    <property type="entry name" value="NumbF"/>
    <property type="match status" value="1"/>
</dbReference>
<reference evidence="6" key="2">
    <citation type="submission" date="2025-09" db="UniProtKB">
        <authorList>
            <consortium name="Ensembl"/>
        </authorList>
    </citation>
    <scope>IDENTIFICATION</scope>
</reference>
<feature type="region of interest" description="Disordered" evidence="4">
    <location>
        <begin position="1"/>
        <end position="22"/>
    </location>
</feature>
<organism evidence="6 7">
    <name type="scientific">Neogobius melanostomus</name>
    <name type="common">round goby</name>
    <dbReference type="NCBI Taxonomy" id="47308"/>
    <lineage>
        <taxon>Eukaryota</taxon>
        <taxon>Metazoa</taxon>
        <taxon>Chordata</taxon>
        <taxon>Craniata</taxon>
        <taxon>Vertebrata</taxon>
        <taxon>Euteleostomi</taxon>
        <taxon>Actinopterygii</taxon>
        <taxon>Neopterygii</taxon>
        <taxon>Teleostei</taxon>
        <taxon>Neoteleostei</taxon>
        <taxon>Acanthomorphata</taxon>
        <taxon>Gobiaria</taxon>
        <taxon>Gobiiformes</taxon>
        <taxon>Gobioidei</taxon>
        <taxon>Gobiidae</taxon>
        <taxon>Benthophilinae</taxon>
        <taxon>Neogobiini</taxon>
        <taxon>Neogobius</taxon>
    </lineage>
</organism>
<dbReference type="PANTHER" id="PTHR47368:SF4">
    <property type="entry name" value="NUMB-LIKE PROTEIN"/>
    <property type="match status" value="1"/>
</dbReference>
<dbReference type="InterPro" id="IPR006020">
    <property type="entry name" value="PTB/PI_dom"/>
</dbReference>
<feature type="region of interest" description="Disordered" evidence="4">
    <location>
        <begin position="322"/>
        <end position="381"/>
    </location>
</feature>
<dbReference type="FunFam" id="2.30.29.30:FF:000031">
    <property type="entry name" value="protein numb isoform X1"/>
    <property type="match status" value="1"/>
</dbReference>
<dbReference type="GO" id="GO:0050769">
    <property type="term" value="P:positive regulation of neurogenesis"/>
    <property type="evidence" value="ECO:0007669"/>
    <property type="project" value="UniProtKB-UniRule"/>
</dbReference>
<sequence length="554" mass="59703">MNKLRASLRRKKPSYVPEASRPHQWQADEEAVRKGKCNFAVRYLGLVEVEESRGMHVCEEAVKKLKVSGKKTVKAVLWVSADGLRVVDDKTKDLIVDQTIEKVSFCAPDRNYDKAFSYICRDGTTRRWMCHCFMAIKDSGERLSHAVGCAFAACLERKQRREKECGVTASFDASRTSFVREGSFRGNTNSGQQSGIERERDDKTSVATSEGAASPLERPEPGGAHAIPRRHAPIEQLVRQGSFRGFPALSQKNSPFKRQLSLRLNDLPSTLQRRTDYNDPGTLEMGVACDGDSGINALCSQINMSFTKPSDELFSTAAPVSSSSTAVNGAPPCTIPPLLPPPRPQHRVSTSPDAPLQSPPPASSSSAAAHLGHRRTPSEAERWLEEVSKAVKSQQTPPPAPANMPFPLAFGSAPVPPQTAAFVHPYMPYPGAVPGPVVPVVGITPSQMVANVFCTATPPSSSSSSSSNKLGGGVAGHSSYASPPLPPDSPRPLSPPTERWPMGAGRRRERPDCAGGRALRGQVGGAGEQTREQPNANAAANPFNNLQKTFEIEL</sequence>
<dbReference type="Pfam" id="PF00640">
    <property type="entry name" value="PID"/>
    <property type="match status" value="1"/>
</dbReference>
<feature type="compositionally biased region" description="Pro residues" evidence="4">
    <location>
        <begin position="483"/>
        <end position="495"/>
    </location>
</feature>
<feature type="region of interest" description="Disordered" evidence="4">
    <location>
        <begin position="182"/>
        <end position="227"/>
    </location>
</feature>
<dbReference type="InterPro" id="IPR011993">
    <property type="entry name" value="PH-like_dom_sf"/>
</dbReference>
<feature type="compositionally biased region" description="Low complexity" evidence="4">
    <location>
        <begin position="534"/>
        <end position="544"/>
    </location>
</feature>
<feature type="compositionally biased region" description="Polar residues" evidence="4">
    <location>
        <begin position="185"/>
        <end position="195"/>
    </location>
</feature>
<evidence type="ECO:0000256" key="4">
    <source>
        <dbReference type="SAM" id="MobiDB-lite"/>
    </source>
</evidence>
<dbReference type="GO" id="GO:0007399">
    <property type="term" value="P:nervous system development"/>
    <property type="evidence" value="ECO:0007669"/>
    <property type="project" value="UniProtKB-KW"/>
</dbReference>